<gene>
    <name evidence="2" type="ORF">UFOVP703_11</name>
</gene>
<evidence type="ECO:0000256" key="1">
    <source>
        <dbReference type="SAM" id="MobiDB-lite"/>
    </source>
</evidence>
<feature type="compositionally biased region" description="Basic and acidic residues" evidence="1">
    <location>
        <begin position="135"/>
        <end position="169"/>
    </location>
</feature>
<accession>A0A6J5NL76</accession>
<name>A0A6J5NL76_9CAUD</name>
<organism evidence="2">
    <name type="scientific">uncultured Caudovirales phage</name>
    <dbReference type="NCBI Taxonomy" id="2100421"/>
    <lineage>
        <taxon>Viruses</taxon>
        <taxon>Duplodnaviria</taxon>
        <taxon>Heunggongvirae</taxon>
        <taxon>Uroviricota</taxon>
        <taxon>Caudoviricetes</taxon>
        <taxon>Peduoviridae</taxon>
        <taxon>Maltschvirus</taxon>
        <taxon>Maltschvirus maltsch</taxon>
    </lineage>
</organism>
<feature type="region of interest" description="Disordered" evidence="1">
    <location>
        <begin position="135"/>
        <end position="174"/>
    </location>
</feature>
<protein>
    <submittedName>
        <fullName evidence="2">Uncharacterized protein</fullName>
    </submittedName>
</protein>
<reference evidence="2" key="1">
    <citation type="submission" date="2020-04" db="EMBL/GenBank/DDBJ databases">
        <authorList>
            <person name="Chiriac C."/>
            <person name="Salcher M."/>
            <person name="Ghai R."/>
            <person name="Kavagutti S V."/>
        </authorList>
    </citation>
    <scope>NUCLEOTIDE SEQUENCE</scope>
</reference>
<proteinExistence type="predicted"/>
<sequence>MTELPATTALVERNTGIKALLSRAHEVVDISEEARALALSGVRVQLLINKVADDIDVAADLVVDSAEMLGEAQRIRARLAAVFGDSGEIEIERAAVTKPFLDVQRTINAGYKAPREWAQPVISRLDQQILAFHNEQQRKQREAAEKERQQREETARKAAEAEAEARATADRLMQASQSAQSEGASIAAIELQQQASVAMDAGRAAAVQAAQAAHVAAAPAAAKAKGVRERWSAELVNLEALVLHVAKRLAEGDRSLLPLLLLDQRMATTKASIEKEAMNVPGLRAVSSQSLVQARAATV</sequence>
<dbReference type="EMBL" id="LR796673">
    <property type="protein sequence ID" value="CAB4158446.1"/>
    <property type="molecule type" value="Genomic_DNA"/>
</dbReference>
<evidence type="ECO:0000313" key="2">
    <source>
        <dbReference type="EMBL" id="CAB4158446.1"/>
    </source>
</evidence>